<dbReference type="AlphaFoldDB" id="A0A0X3PSZ4"/>
<keyword evidence="1" id="KW-0732">Signal</keyword>
<name>A0A0X3PSZ4_SCHSO</name>
<reference evidence="2" key="1">
    <citation type="submission" date="2016-01" db="EMBL/GenBank/DDBJ databases">
        <title>Reference transcriptome for the parasite Schistocephalus solidus: insights into the molecular evolution of parasitism.</title>
        <authorList>
            <person name="Hebert F.O."/>
            <person name="Grambauer S."/>
            <person name="Barber I."/>
            <person name="Landry C.R."/>
            <person name="Aubin-Horth N."/>
        </authorList>
    </citation>
    <scope>NUCLEOTIDE SEQUENCE</scope>
</reference>
<protein>
    <submittedName>
        <fullName evidence="2">Uncharacterized protein</fullName>
    </submittedName>
</protein>
<feature type="chain" id="PRO_5007051303" evidence="1">
    <location>
        <begin position="26"/>
        <end position="122"/>
    </location>
</feature>
<gene>
    <name evidence="2" type="ORF">TR119490</name>
</gene>
<accession>A0A0X3PSZ4</accession>
<dbReference type="EMBL" id="GEEE01010088">
    <property type="protein sequence ID" value="JAP53137.1"/>
    <property type="molecule type" value="Transcribed_RNA"/>
</dbReference>
<feature type="signal peptide" evidence="1">
    <location>
        <begin position="1"/>
        <end position="25"/>
    </location>
</feature>
<organism evidence="2">
    <name type="scientific">Schistocephalus solidus</name>
    <name type="common">Tapeworm</name>
    <dbReference type="NCBI Taxonomy" id="70667"/>
    <lineage>
        <taxon>Eukaryota</taxon>
        <taxon>Metazoa</taxon>
        <taxon>Spiralia</taxon>
        <taxon>Lophotrochozoa</taxon>
        <taxon>Platyhelminthes</taxon>
        <taxon>Cestoda</taxon>
        <taxon>Eucestoda</taxon>
        <taxon>Diphyllobothriidea</taxon>
        <taxon>Diphyllobothriidae</taxon>
        <taxon>Schistocephalus</taxon>
    </lineage>
</organism>
<evidence type="ECO:0000256" key="1">
    <source>
        <dbReference type="SAM" id="SignalP"/>
    </source>
</evidence>
<proteinExistence type="predicted"/>
<sequence>MKGWSGILFQHPIVLVIGILDMCISQEVIRANNFMPSAINSTVYLLCKGGHLIPERCIFGFKWMILKHSYRIHDPEFPYQQGRHAGALAHACSINKMKRIYCVHVELGPVEQLKTCFLASSN</sequence>
<evidence type="ECO:0000313" key="2">
    <source>
        <dbReference type="EMBL" id="JAP53137.1"/>
    </source>
</evidence>